<reference evidence="1" key="1">
    <citation type="submission" date="2024-05" db="EMBL/GenBank/DDBJ databases">
        <title>Whole genome shotgun sequence of Streptomyces violascens NBRC 12920.</title>
        <authorList>
            <person name="Komaki H."/>
            <person name="Tamura T."/>
        </authorList>
    </citation>
    <scope>NUCLEOTIDE SEQUENCE</scope>
    <source>
        <strain evidence="1">NBRC 12920</strain>
    </source>
</reference>
<keyword evidence="2" id="KW-1185">Reference proteome</keyword>
<name>A0ABQ3QGK6_9ACTN</name>
<organism evidence="1 2">
    <name type="scientific">Streptomyces violascens</name>
    <dbReference type="NCBI Taxonomy" id="67381"/>
    <lineage>
        <taxon>Bacteria</taxon>
        <taxon>Bacillati</taxon>
        <taxon>Actinomycetota</taxon>
        <taxon>Actinomycetes</taxon>
        <taxon>Kitasatosporales</taxon>
        <taxon>Streptomycetaceae</taxon>
        <taxon>Streptomyces</taxon>
    </lineage>
</organism>
<accession>A0ABQ3QGK6</accession>
<dbReference type="Proteomes" id="UP001050808">
    <property type="component" value="Unassembled WGS sequence"/>
</dbReference>
<evidence type="ECO:0000313" key="2">
    <source>
        <dbReference type="Proteomes" id="UP001050808"/>
    </source>
</evidence>
<comment type="caution">
    <text evidence="1">The sequence shown here is derived from an EMBL/GenBank/DDBJ whole genome shotgun (WGS) entry which is preliminary data.</text>
</comment>
<dbReference type="EMBL" id="BNDY01000002">
    <property type="protein sequence ID" value="GHI36404.1"/>
    <property type="molecule type" value="Genomic_DNA"/>
</dbReference>
<proteinExistence type="predicted"/>
<protein>
    <submittedName>
        <fullName evidence="1">Uncharacterized protein</fullName>
    </submittedName>
</protein>
<gene>
    <name evidence="1" type="ORF">Sviol_08120</name>
</gene>
<evidence type="ECO:0000313" key="1">
    <source>
        <dbReference type="EMBL" id="GHI36404.1"/>
    </source>
</evidence>
<sequence length="112" mass="11340">MPPGGSGRTSWAVKAASSTGSWRTGQCSAFRFFAEGGPFFPGCRVVRNPRPVGEKWSTGWKVAGAVPVCSCSVGGSALFATGRMPGPAWATAATGAVLAVLVVPGKKAVEAI</sequence>